<keyword evidence="2" id="KW-0472">Membrane</keyword>
<dbReference type="EMBL" id="BLLK01000049">
    <property type="protein sequence ID" value="GFH55473.1"/>
    <property type="molecule type" value="Genomic_DNA"/>
</dbReference>
<organism evidence="3 4">
    <name type="scientific">Chaetoceros tenuissimus</name>
    <dbReference type="NCBI Taxonomy" id="426638"/>
    <lineage>
        <taxon>Eukaryota</taxon>
        <taxon>Sar</taxon>
        <taxon>Stramenopiles</taxon>
        <taxon>Ochrophyta</taxon>
        <taxon>Bacillariophyta</taxon>
        <taxon>Coscinodiscophyceae</taxon>
        <taxon>Chaetocerotophycidae</taxon>
        <taxon>Chaetocerotales</taxon>
        <taxon>Chaetocerotaceae</taxon>
        <taxon>Chaetoceros</taxon>
    </lineage>
</organism>
<keyword evidence="2" id="KW-1133">Transmembrane helix</keyword>
<protein>
    <submittedName>
        <fullName evidence="3">Uncharacterized protein</fullName>
    </submittedName>
</protein>
<name>A0AAD3HA13_9STRA</name>
<comment type="caution">
    <text evidence="3">The sequence shown here is derived from an EMBL/GenBank/DDBJ whole genome shotgun (WGS) entry which is preliminary data.</text>
</comment>
<evidence type="ECO:0000313" key="4">
    <source>
        <dbReference type="Proteomes" id="UP001054902"/>
    </source>
</evidence>
<dbReference type="Proteomes" id="UP001054902">
    <property type="component" value="Unassembled WGS sequence"/>
</dbReference>
<evidence type="ECO:0000313" key="3">
    <source>
        <dbReference type="EMBL" id="GFH55473.1"/>
    </source>
</evidence>
<keyword evidence="4" id="KW-1185">Reference proteome</keyword>
<reference evidence="3 4" key="1">
    <citation type="journal article" date="2021" name="Sci. Rep.">
        <title>The genome of the diatom Chaetoceros tenuissimus carries an ancient integrated fragment of an extant virus.</title>
        <authorList>
            <person name="Hongo Y."/>
            <person name="Kimura K."/>
            <person name="Takaki Y."/>
            <person name="Yoshida Y."/>
            <person name="Baba S."/>
            <person name="Kobayashi G."/>
            <person name="Nagasaki K."/>
            <person name="Hano T."/>
            <person name="Tomaru Y."/>
        </authorList>
    </citation>
    <scope>NUCLEOTIDE SEQUENCE [LARGE SCALE GENOMIC DNA]</scope>
    <source>
        <strain evidence="3 4">NIES-3715</strain>
    </source>
</reference>
<dbReference type="AlphaFoldDB" id="A0AAD3HA13"/>
<evidence type="ECO:0000256" key="1">
    <source>
        <dbReference type="SAM" id="MobiDB-lite"/>
    </source>
</evidence>
<feature type="compositionally biased region" description="Basic and acidic residues" evidence="1">
    <location>
        <begin position="1"/>
        <end position="16"/>
    </location>
</feature>
<feature type="region of interest" description="Disordered" evidence="1">
    <location>
        <begin position="1"/>
        <end position="26"/>
    </location>
</feature>
<accession>A0AAD3HA13</accession>
<feature type="transmembrane region" description="Helical" evidence="2">
    <location>
        <begin position="36"/>
        <end position="56"/>
    </location>
</feature>
<evidence type="ECO:0000256" key="2">
    <source>
        <dbReference type="SAM" id="Phobius"/>
    </source>
</evidence>
<keyword evidence="2" id="KW-0812">Transmembrane</keyword>
<gene>
    <name evidence="3" type="ORF">CTEN210_11949</name>
</gene>
<proteinExistence type="predicted"/>
<sequence>MAKKNRQDPQQRRAIQERPPSQNIHQDRSQCLTESLLWFSVLFIFCSVTFITVYYLESKSPGKSPLNNSTLSENVLDMSDIPTINLRQVECGSNCLIPAWPNSDIGCHDNNIAITLCADKTRMEGLAFTLFKCGEGKSQCIVYQKKKADPLTCNIHPFEQVDDCTEEVENGSFFILEDKHMKRFPDFFAP</sequence>